<reference evidence="10 11" key="2">
    <citation type="submission" date="2018-10" db="EMBL/GenBank/DDBJ databases">
        <authorList>
            <consortium name="Pathogen Informatics"/>
        </authorList>
    </citation>
    <scope>NUCLEOTIDE SEQUENCE [LARGE SCALE GENOMIC DNA]</scope>
</reference>
<dbReference type="Gene3D" id="3.40.50.1820">
    <property type="entry name" value="alpha/beta hydrolase"/>
    <property type="match status" value="1"/>
</dbReference>
<dbReference type="InterPro" id="IPR051167">
    <property type="entry name" value="Prolyl_oligopep/macrocyclase"/>
</dbReference>
<dbReference type="WBParaSite" id="EVEC_0000007401-mRNA-1">
    <property type="protein sequence ID" value="EVEC_0000007401-mRNA-1"/>
    <property type="gene ID" value="EVEC_0000007401"/>
</dbReference>
<dbReference type="EC" id="3.4.21.-" evidence="7"/>
<evidence type="ECO:0000256" key="5">
    <source>
        <dbReference type="ARBA" id="ARBA00022801"/>
    </source>
</evidence>
<dbReference type="GO" id="GO:0070012">
    <property type="term" value="F:oligopeptidase activity"/>
    <property type="evidence" value="ECO:0007669"/>
    <property type="project" value="TreeGrafter"/>
</dbReference>
<dbReference type="Proteomes" id="UP000274131">
    <property type="component" value="Unassembled WGS sequence"/>
</dbReference>
<keyword evidence="5 7" id="KW-0378">Hydrolase</keyword>
<feature type="domain" description="Peptidase S9A N-terminal" evidence="9">
    <location>
        <begin position="18"/>
        <end position="426"/>
    </location>
</feature>
<evidence type="ECO:0000313" key="10">
    <source>
        <dbReference type="EMBL" id="VDD84906.1"/>
    </source>
</evidence>
<comment type="catalytic activity">
    <reaction evidence="1">
        <text>Hydrolysis of Pro-|-Xaa &gt;&gt; Ala-|-Xaa in oligopeptides.</text>
        <dbReference type="EC" id="3.4.21.26"/>
    </reaction>
</comment>
<dbReference type="InterPro" id="IPR029058">
    <property type="entry name" value="AB_hydrolase_fold"/>
</dbReference>
<evidence type="ECO:0000256" key="2">
    <source>
        <dbReference type="ARBA" id="ARBA00005228"/>
    </source>
</evidence>
<sequence length="722" mass="82077">MVHEESVFIDPSEYPLGRKDETVIDNYHGTMVRDPYRWLEDPDSEETKNYVAELNKISEPFLKACSLRSKLSEKITEMWNYERYGCTSKHGDFYYYYHNTGLQNQSVLYRQKELGGKAEVFLDPNVFSDDGTTSVSIQRFSPDGAILAYGLSEAGSDWVTLKFRKVDGEDMTDIVRGVKHSSIAWLSNNSGVIYSKYPDHKSALEGCSTEKHSFQSLYYHKLGSSEEDVLIADFRWDPELMCSAEVSEDGRYLIAGVSKGCDPVNSLYFYDLKKANNQINGKLELTPLFVKNDAKYEFIDNDDNTALVLTNANAPMCKLIRVNMDEESDNKESWETVIAENEKFKLDWVVRVYNDYLVAAYIEDVKTTLYLHDVRTGKRICRLPLPIGSISVYFGKKELSEFFVLFESFFTPGIVYHLDLKEATSSQNVQLKEIHRVFLKDIDVNEFCSKQVFYSSRDGTKIPMYILSRKDVVLNGANPTILNGYGGFNIADLPYFSVSRLLFLKHFNGIYASANLRGGSEYGERWHEAGMRENKQNVFDDFIAAAEYLINGKYTSSKRLAIHGGSNGGLLVAACSQQRPGLFGAVINRVGVLDMLRYHKFTVGGAWIPEYGNPDDASDFPFIYKYSPLHNLPARLEVQWPSTLLMTADHDDRVVPSHSLKYIATIYEAVKHSELIQKNPILIRVEVKAGHGAGKPTSKIIDELVDMYSFLQRVLPLEWRDG</sequence>
<evidence type="ECO:0000256" key="1">
    <source>
        <dbReference type="ARBA" id="ARBA00001070"/>
    </source>
</evidence>
<evidence type="ECO:0000313" key="12">
    <source>
        <dbReference type="WBParaSite" id="EVEC_0000007401-mRNA-1"/>
    </source>
</evidence>
<accession>A0A0N4USI4</accession>
<feature type="domain" description="Peptidase S9 prolyl oligopeptidase catalytic" evidence="8">
    <location>
        <begin position="495"/>
        <end position="715"/>
    </location>
</feature>
<dbReference type="InterPro" id="IPR023302">
    <property type="entry name" value="Pept_S9A_N"/>
</dbReference>
<dbReference type="Gene3D" id="2.130.10.120">
    <property type="entry name" value="Prolyl oligopeptidase, N-terminal domain"/>
    <property type="match status" value="1"/>
</dbReference>
<organism evidence="12">
    <name type="scientific">Enterobius vermicularis</name>
    <name type="common">Human pinworm</name>
    <dbReference type="NCBI Taxonomy" id="51028"/>
    <lineage>
        <taxon>Eukaryota</taxon>
        <taxon>Metazoa</taxon>
        <taxon>Ecdysozoa</taxon>
        <taxon>Nematoda</taxon>
        <taxon>Chromadorea</taxon>
        <taxon>Rhabditida</taxon>
        <taxon>Spirurina</taxon>
        <taxon>Oxyuridomorpha</taxon>
        <taxon>Oxyuroidea</taxon>
        <taxon>Oxyuridae</taxon>
        <taxon>Enterobius</taxon>
    </lineage>
</organism>
<dbReference type="EMBL" id="UXUI01000020">
    <property type="protein sequence ID" value="VDD84906.1"/>
    <property type="molecule type" value="Genomic_DNA"/>
</dbReference>
<dbReference type="InterPro" id="IPR002470">
    <property type="entry name" value="Peptidase_S9A"/>
</dbReference>
<dbReference type="FunFam" id="3.40.50.1820:FF:000005">
    <property type="entry name" value="Prolyl endopeptidase"/>
    <property type="match status" value="1"/>
</dbReference>
<evidence type="ECO:0000256" key="6">
    <source>
        <dbReference type="ARBA" id="ARBA00022825"/>
    </source>
</evidence>
<dbReference type="PANTHER" id="PTHR42881">
    <property type="entry name" value="PROLYL ENDOPEPTIDASE"/>
    <property type="match status" value="1"/>
</dbReference>
<dbReference type="InterPro" id="IPR001375">
    <property type="entry name" value="Peptidase_S9_cat"/>
</dbReference>
<evidence type="ECO:0000256" key="4">
    <source>
        <dbReference type="ARBA" id="ARBA00022670"/>
    </source>
</evidence>
<keyword evidence="4 7" id="KW-0645">Protease</keyword>
<evidence type="ECO:0000256" key="7">
    <source>
        <dbReference type="RuleBase" id="RU368024"/>
    </source>
</evidence>
<evidence type="ECO:0000259" key="9">
    <source>
        <dbReference type="Pfam" id="PF02897"/>
    </source>
</evidence>
<reference evidence="12" key="1">
    <citation type="submission" date="2017-02" db="UniProtKB">
        <authorList>
            <consortium name="WormBaseParasite"/>
        </authorList>
    </citation>
    <scope>IDENTIFICATION</scope>
</reference>
<evidence type="ECO:0000313" key="11">
    <source>
        <dbReference type="Proteomes" id="UP000274131"/>
    </source>
</evidence>
<dbReference type="FunFam" id="2.130.10.120:FF:000001">
    <property type="entry name" value="Prolyl endopeptidase"/>
    <property type="match status" value="1"/>
</dbReference>
<dbReference type="GO" id="GO:0006508">
    <property type="term" value="P:proteolysis"/>
    <property type="evidence" value="ECO:0007669"/>
    <property type="project" value="UniProtKB-KW"/>
</dbReference>
<gene>
    <name evidence="10" type="ORF">EVEC_LOCUS49</name>
</gene>
<dbReference type="PANTHER" id="PTHR42881:SF2">
    <property type="entry name" value="PROLYL ENDOPEPTIDASE"/>
    <property type="match status" value="1"/>
</dbReference>
<evidence type="ECO:0000256" key="3">
    <source>
        <dbReference type="ARBA" id="ARBA00016310"/>
    </source>
</evidence>
<keyword evidence="11" id="KW-1185">Reference proteome</keyword>
<dbReference type="STRING" id="51028.A0A0N4USI4"/>
<dbReference type="SUPFAM" id="SSF53474">
    <property type="entry name" value="alpha/beta-Hydrolases"/>
    <property type="match status" value="1"/>
</dbReference>
<dbReference type="Pfam" id="PF02897">
    <property type="entry name" value="Peptidase_S9_N"/>
    <property type="match status" value="1"/>
</dbReference>
<keyword evidence="6 7" id="KW-0720">Serine protease</keyword>
<proteinExistence type="inferred from homology"/>
<dbReference type="GO" id="GO:0005829">
    <property type="term" value="C:cytosol"/>
    <property type="evidence" value="ECO:0007669"/>
    <property type="project" value="TreeGrafter"/>
</dbReference>
<dbReference type="PRINTS" id="PR00862">
    <property type="entry name" value="PROLIGOPTASE"/>
</dbReference>
<dbReference type="GO" id="GO:0004252">
    <property type="term" value="F:serine-type endopeptidase activity"/>
    <property type="evidence" value="ECO:0007669"/>
    <property type="project" value="UniProtKB-UniRule"/>
</dbReference>
<dbReference type="SUPFAM" id="SSF50993">
    <property type="entry name" value="Peptidase/esterase 'gauge' domain"/>
    <property type="match status" value="1"/>
</dbReference>
<dbReference type="AlphaFoldDB" id="A0A0N4USI4"/>
<dbReference type="OrthoDB" id="248387at2759"/>
<evidence type="ECO:0000259" key="8">
    <source>
        <dbReference type="Pfam" id="PF00326"/>
    </source>
</evidence>
<dbReference type="PROSITE" id="PS00708">
    <property type="entry name" value="PRO_ENDOPEP_SER"/>
    <property type="match status" value="1"/>
</dbReference>
<dbReference type="InterPro" id="IPR002471">
    <property type="entry name" value="Pept_S9_AS"/>
</dbReference>
<comment type="similarity">
    <text evidence="2 7">Belongs to the peptidase S9A family.</text>
</comment>
<dbReference type="Pfam" id="PF00326">
    <property type="entry name" value="Peptidase_S9"/>
    <property type="match status" value="1"/>
</dbReference>
<name>A0A0N4USI4_ENTVE</name>
<protein>
    <recommendedName>
        <fullName evidence="3 7">Prolyl endopeptidase</fullName>
        <ecNumber evidence="7">3.4.21.-</ecNumber>
    </recommendedName>
</protein>